<dbReference type="EMBL" id="JAUSUP010000006">
    <property type="protein sequence ID" value="MDQ0352241.1"/>
    <property type="molecule type" value="Genomic_DNA"/>
</dbReference>
<feature type="signal peptide" evidence="1">
    <location>
        <begin position="1"/>
        <end position="20"/>
    </location>
</feature>
<accession>A0ABU0DVD0</accession>
<dbReference type="InterPro" id="IPR032693">
    <property type="entry name" value="YtkA-like_dom"/>
</dbReference>
<feature type="chain" id="PRO_5046549548" description="YtkA-like domain-containing protein" evidence="1">
    <location>
        <begin position="21"/>
        <end position="244"/>
    </location>
</feature>
<gene>
    <name evidence="3" type="ORF">J2R98_002075</name>
</gene>
<keyword evidence="4" id="KW-1185">Reference proteome</keyword>
<dbReference type="Pfam" id="PF13115">
    <property type="entry name" value="YtkA"/>
    <property type="match status" value="1"/>
</dbReference>
<evidence type="ECO:0000259" key="2">
    <source>
        <dbReference type="Pfam" id="PF13115"/>
    </source>
</evidence>
<dbReference type="Proteomes" id="UP001236723">
    <property type="component" value="Unassembled WGS sequence"/>
</dbReference>
<protein>
    <recommendedName>
        <fullName evidence="2">YtkA-like domain-containing protein</fullName>
    </recommendedName>
</protein>
<evidence type="ECO:0000313" key="4">
    <source>
        <dbReference type="Proteomes" id="UP001236723"/>
    </source>
</evidence>
<name>A0ABU0DVD0_9BACI</name>
<reference evidence="3 4" key="1">
    <citation type="submission" date="2023-07" db="EMBL/GenBank/DDBJ databases">
        <title>Genomic Encyclopedia of Type Strains, Phase IV (KMG-IV): sequencing the most valuable type-strain genomes for metagenomic binning, comparative biology and taxonomic classification.</title>
        <authorList>
            <person name="Goeker M."/>
        </authorList>
    </citation>
    <scope>NUCLEOTIDE SEQUENCE [LARGE SCALE GENOMIC DNA]</scope>
    <source>
        <strain evidence="3 4">DSM 15448</strain>
    </source>
</reference>
<dbReference type="PROSITE" id="PS51257">
    <property type="entry name" value="PROKAR_LIPOPROTEIN"/>
    <property type="match status" value="1"/>
</dbReference>
<evidence type="ECO:0000256" key="1">
    <source>
        <dbReference type="SAM" id="SignalP"/>
    </source>
</evidence>
<dbReference type="RefSeq" id="WP_307068648.1">
    <property type="nucleotide sequence ID" value="NZ_JAUSUP010000006.1"/>
</dbReference>
<organism evidence="3 4">
    <name type="scientific">Alkalibacillus filiformis</name>
    <dbReference type="NCBI Taxonomy" id="200990"/>
    <lineage>
        <taxon>Bacteria</taxon>
        <taxon>Bacillati</taxon>
        <taxon>Bacillota</taxon>
        <taxon>Bacilli</taxon>
        <taxon>Bacillales</taxon>
        <taxon>Bacillaceae</taxon>
        <taxon>Alkalibacillus</taxon>
    </lineage>
</organism>
<feature type="domain" description="YtkA-like" evidence="2">
    <location>
        <begin position="36"/>
        <end position="108"/>
    </location>
</feature>
<sequence length="244" mass="27648">MNKWLLSLVAVMLIAVAACGGQDEETTEEEVDSLAPLEVEVLMNEEIDTGENTLSTRVTQDGKPVEDASEVMFEVWQEGQKEASEMIEGDHVEDGVYEVSYTFEEEGVFYLVSHVTARDQHHMPQHDLVVGDAEVETATSDGHPHDHHSHTEDSDERLSVEFQMVDDQLTTEVLFEGLELENADVTFEVWHIDHEDQRAWISATESSPGVYQAEFDEDTTGEHHIIIHIENDDLHEHIGEVFEY</sequence>
<comment type="caution">
    <text evidence="3">The sequence shown here is derived from an EMBL/GenBank/DDBJ whole genome shotgun (WGS) entry which is preliminary data.</text>
</comment>
<proteinExistence type="predicted"/>
<keyword evidence="1" id="KW-0732">Signal</keyword>
<evidence type="ECO:0000313" key="3">
    <source>
        <dbReference type="EMBL" id="MDQ0352241.1"/>
    </source>
</evidence>